<evidence type="ECO:0000313" key="1">
    <source>
        <dbReference type="EMBL" id="AEJ81619.1"/>
    </source>
</evidence>
<dbReference type="GeneID" id="14013788"/>
<protein>
    <submittedName>
        <fullName evidence="1">Gp100</fullName>
    </submittedName>
</protein>
<dbReference type="Proteomes" id="UP000008893">
    <property type="component" value="Segment"/>
</dbReference>
<sequence length="211" mass="23211">MLRVTSLLLTGVDHNTLTLRFSLGDCQTSFALCLQVSTSSIKLFGQHGYAVVFSAAVCSQLSDGNLVLRFLLRQAGLHFTVGLSHCLLNGCSDCIFLAVFGSSQVVTQGIQFAWFDGHQTACFQQIAQHLVFVVQHFDAQVSFGFSQLLVVVAFNLRQLILTETNFLSDLLRGVGQSGQLTDGFSQGGRGRQHCFGRTFSNGYEIFNFRHD</sequence>
<dbReference type="KEGG" id="vg:14013788"/>
<dbReference type="RefSeq" id="YP_007005836.1">
    <property type="nucleotide sequence ID" value="NC_019514.1"/>
</dbReference>
<dbReference type="EMBL" id="HQ728266">
    <property type="protein sequence ID" value="AEJ81619.1"/>
    <property type="molecule type" value="Genomic_DNA"/>
</dbReference>
<proteinExistence type="predicted"/>
<organism evidence="1 2">
    <name type="scientific">Erwinia phage vB_EamP-S6</name>
    <dbReference type="NCBI Taxonomy" id="1051675"/>
    <lineage>
        <taxon>Viruses</taxon>
        <taxon>Duplodnaviria</taxon>
        <taxon>Heunggongvirae</taxon>
        <taxon>Uroviricota</taxon>
        <taxon>Caudoviricetes</taxon>
        <taxon>Schitoviridae</taxon>
        <taxon>Waedenswilvirus</taxon>
        <taxon>Waedenswilvirus S6</taxon>
    </lineage>
</organism>
<evidence type="ECO:0000313" key="2">
    <source>
        <dbReference type="Proteomes" id="UP000008893"/>
    </source>
</evidence>
<keyword evidence="2" id="KW-1185">Reference proteome</keyword>
<reference evidence="1 2" key="1">
    <citation type="journal article" date="2011" name="Appl. Environ. Microbiol.">
        <title>Novel Virulent and Broad-Host-Range Erwinia amylovora Bacteriophages Reveal a High Degree of Mosaicism and a Relationship to Enterobacteriaceae Phages.</title>
        <authorList>
            <person name="Born Y."/>
            <person name="Fieseler L."/>
            <person name="Marazzi J."/>
            <person name="Lurz R."/>
            <person name="Duffy B."/>
            <person name="Loessner M.J."/>
        </authorList>
    </citation>
    <scope>NUCLEOTIDE SEQUENCE [LARGE SCALE GENOMIC DNA]</scope>
</reference>
<accession>G0YQJ2</accession>
<name>G0YQJ2_9CAUD</name>